<protein>
    <submittedName>
        <fullName evidence="2">Unannotated protein</fullName>
    </submittedName>
</protein>
<evidence type="ECO:0000259" key="1">
    <source>
        <dbReference type="Pfam" id="PF10057"/>
    </source>
</evidence>
<organism evidence="2">
    <name type="scientific">freshwater metagenome</name>
    <dbReference type="NCBI Taxonomy" id="449393"/>
    <lineage>
        <taxon>unclassified sequences</taxon>
        <taxon>metagenomes</taxon>
        <taxon>ecological metagenomes</taxon>
    </lineage>
</organism>
<gene>
    <name evidence="2" type="ORF">UFOPK3564_00461</name>
</gene>
<proteinExistence type="predicted"/>
<dbReference type="EMBL" id="CAFBMK010000015">
    <property type="protein sequence ID" value="CAB4898965.1"/>
    <property type="molecule type" value="Genomic_DNA"/>
</dbReference>
<dbReference type="Pfam" id="PF10057">
    <property type="entry name" value="MpsC"/>
    <property type="match status" value="1"/>
</dbReference>
<dbReference type="AlphaFoldDB" id="A0A6J7G0U9"/>
<evidence type="ECO:0000313" key="2">
    <source>
        <dbReference type="EMBL" id="CAB4898965.1"/>
    </source>
</evidence>
<accession>A0A6J7G0U9</accession>
<reference evidence="2" key="1">
    <citation type="submission" date="2020-05" db="EMBL/GenBank/DDBJ databases">
        <authorList>
            <person name="Chiriac C."/>
            <person name="Salcher M."/>
            <person name="Ghai R."/>
            <person name="Kavagutti S V."/>
        </authorList>
    </citation>
    <scope>NUCLEOTIDE SEQUENCE</scope>
</reference>
<sequence>MPDRHHSSQQSIASEIAALYKSHYGRGPTSVAVHVVPGAVVCILEDVNSPTQASLLRYGAVDVADATHQRLQIGMADEMRSIVERAVGRPVRVYVPGFNAEDGATTDTFLLDPEEFPA</sequence>
<name>A0A6J7G0U9_9ZZZZ</name>
<feature type="domain" description="Na+-translocating membrane potential-generating system MpsC" evidence="1">
    <location>
        <begin position="7"/>
        <end position="112"/>
    </location>
</feature>
<dbReference type="InterPro" id="IPR018745">
    <property type="entry name" value="MpsC"/>
</dbReference>